<dbReference type="GO" id="GO:0032299">
    <property type="term" value="C:ribonuclease H2 complex"/>
    <property type="evidence" value="ECO:0007669"/>
    <property type="project" value="TreeGrafter"/>
</dbReference>
<dbReference type="STRING" id="640635.SAMN04489806_3265"/>
<comment type="cofactor">
    <cofactor evidence="2">
        <name>Mg(2+)</name>
        <dbReference type="ChEBI" id="CHEBI:18420"/>
    </cofactor>
</comment>
<evidence type="ECO:0000313" key="16">
    <source>
        <dbReference type="Proteomes" id="UP000199183"/>
    </source>
</evidence>
<dbReference type="Gene3D" id="3.30.420.10">
    <property type="entry name" value="Ribonuclease H-like superfamily/Ribonuclease H"/>
    <property type="match status" value="1"/>
</dbReference>
<feature type="binding site" evidence="12">
    <location>
        <position position="135"/>
    </location>
    <ligand>
        <name>a divalent metal cation</name>
        <dbReference type="ChEBI" id="CHEBI:60240"/>
    </ligand>
</feature>
<evidence type="ECO:0000256" key="13">
    <source>
        <dbReference type="RuleBase" id="RU003515"/>
    </source>
</evidence>
<dbReference type="InterPro" id="IPR036397">
    <property type="entry name" value="RNaseH_sf"/>
</dbReference>
<keyword evidence="16" id="KW-1185">Reference proteome</keyword>
<dbReference type="EMBL" id="FNRY01000002">
    <property type="protein sequence ID" value="SEC57926.1"/>
    <property type="molecule type" value="Genomic_DNA"/>
</dbReference>
<protein>
    <recommendedName>
        <fullName evidence="13">Ribonuclease</fullName>
        <ecNumber evidence="13">3.1.26.4</ecNumber>
    </recommendedName>
</protein>
<dbReference type="GO" id="GO:0004523">
    <property type="term" value="F:RNA-DNA hybrid ribonuclease activity"/>
    <property type="evidence" value="ECO:0007669"/>
    <property type="project" value="UniProtKB-UniRule"/>
</dbReference>
<evidence type="ECO:0000256" key="10">
    <source>
        <dbReference type="ARBA" id="ARBA00022801"/>
    </source>
</evidence>
<comment type="function">
    <text evidence="3 13">Endonuclease that specifically degrades the RNA of RNA-DNA hybrids.</text>
</comment>
<dbReference type="CDD" id="cd07182">
    <property type="entry name" value="RNase_HII_bacteria_HII_like"/>
    <property type="match status" value="1"/>
</dbReference>
<dbReference type="InterPro" id="IPR022898">
    <property type="entry name" value="RNase_HII"/>
</dbReference>
<keyword evidence="8 12" id="KW-0479">Metal-binding</keyword>
<evidence type="ECO:0000259" key="14">
    <source>
        <dbReference type="PROSITE" id="PS51975"/>
    </source>
</evidence>
<dbReference type="EC" id="3.1.26.4" evidence="13"/>
<evidence type="ECO:0000256" key="11">
    <source>
        <dbReference type="ARBA" id="ARBA00023211"/>
    </source>
</evidence>
<dbReference type="GO" id="GO:0005737">
    <property type="term" value="C:cytoplasm"/>
    <property type="evidence" value="ECO:0007669"/>
    <property type="project" value="UniProtKB-SubCell"/>
</dbReference>
<dbReference type="NCBIfam" id="NF000595">
    <property type="entry name" value="PRK00015.1-3"/>
    <property type="match status" value="1"/>
</dbReference>
<proteinExistence type="inferred from homology"/>
<dbReference type="InterPro" id="IPR012337">
    <property type="entry name" value="RNaseH-like_sf"/>
</dbReference>
<evidence type="ECO:0000256" key="3">
    <source>
        <dbReference type="ARBA" id="ARBA00004065"/>
    </source>
</evidence>
<dbReference type="AlphaFoldDB" id="A0A1H4TN43"/>
<evidence type="ECO:0000256" key="12">
    <source>
        <dbReference type="PROSITE-ProRule" id="PRU01319"/>
    </source>
</evidence>
<evidence type="ECO:0000256" key="9">
    <source>
        <dbReference type="ARBA" id="ARBA00022759"/>
    </source>
</evidence>
<dbReference type="GO" id="GO:0046872">
    <property type="term" value="F:metal ion binding"/>
    <property type="evidence" value="ECO:0007669"/>
    <property type="project" value="UniProtKB-KW"/>
</dbReference>
<dbReference type="GO" id="GO:0006298">
    <property type="term" value="P:mismatch repair"/>
    <property type="evidence" value="ECO:0007669"/>
    <property type="project" value="TreeGrafter"/>
</dbReference>
<dbReference type="GO" id="GO:0003723">
    <property type="term" value="F:RNA binding"/>
    <property type="evidence" value="ECO:0007669"/>
    <property type="project" value="UniProtKB-UniRule"/>
</dbReference>
<dbReference type="PROSITE" id="PS51975">
    <property type="entry name" value="RNASE_H_2"/>
    <property type="match status" value="1"/>
</dbReference>
<feature type="domain" description="RNase H type-2" evidence="14">
    <location>
        <begin position="30"/>
        <end position="225"/>
    </location>
</feature>
<evidence type="ECO:0000256" key="6">
    <source>
        <dbReference type="ARBA" id="ARBA00022490"/>
    </source>
</evidence>
<comment type="similarity">
    <text evidence="5 13">Belongs to the RNase HII family.</text>
</comment>
<name>A0A1H4TN43_9MICO</name>
<dbReference type="PANTHER" id="PTHR10954:SF18">
    <property type="entry name" value="RIBONUCLEASE HII"/>
    <property type="match status" value="1"/>
</dbReference>
<dbReference type="SUPFAM" id="SSF53098">
    <property type="entry name" value="Ribonuclease H-like"/>
    <property type="match status" value="1"/>
</dbReference>
<evidence type="ECO:0000256" key="2">
    <source>
        <dbReference type="ARBA" id="ARBA00001946"/>
    </source>
</evidence>
<evidence type="ECO:0000313" key="15">
    <source>
        <dbReference type="EMBL" id="SEC57926.1"/>
    </source>
</evidence>
<comment type="subcellular location">
    <subcellularLocation>
        <location evidence="4">Cytoplasm</location>
    </subcellularLocation>
</comment>
<dbReference type="OrthoDB" id="9803420at2"/>
<feature type="binding site" evidence="12">
    <location>
        <position position="37"/>
    </location>
    <ligand>
        <name>a divalent metal cation</name>
        <dbReference type="ChEBI" id="CHEBI:60240"/>
    </ligand>
</feature>
<evidence type="ECO:0000256" key="7">
    <source>
        <dbReference type="ARBA" id="ARBA00022722"/>
    </source>
</evidence>
<evidence type="ECO:0000256" key="5">
    <source>
        <dbReference type="ARBA" id="ARBA00007383"/>
    </source>
</evidence>
<keyword evidence="10 12" id="KW-0378">Hydrolase</keyword>
<feature type="binding site" evidence="12">
    <location>
        <position position="36"/>
    </location>
    <ligand>
        <name>a divalent metal cation</name>
        <dbReference type="ChEBI" id="CHEBI:60240"/>
    </ligand>
</feature>
<sequence length="225" mass="24065">MTSTPRKQPAVTVIDPTLEYEQTLFDAGAPVVIGCDEVGRGAVAGPVAVGMAVIDSECREIPLGLRDSKLLSEKKRVALAPVVSAWVLHSAVGLAGPEEVDEIGIIKALGLAGKRALAILHAQGVEVASSVLVLDGNHDYLSPALRHPLDVRTRVKGDRDCASVSAASVIAKVHRDTLMITAHERFPRYGWQGNKGYGSVEHMSAIRELGPCAFHRRTWLTEHVG</sequence>
<gene>
    <name evidence="15" type="ORF">SAMN04489806_3265</name>
</gene>
<dbReference type="Proteomes" id="UP000199183">
    <property type="component" value="Unassembled WGS sequence"/>
</dbReference>
<dbReference type="PANTHER" id="PTHR10954">
    <property type="entry name" value="RIBONUCLEASE H2 SUBUNIT A"/>
    <property type="match status" value="1"/>
</dbReference>
<dbReference type="InterPro" id="IPR001352">
    <property type="entry name" value="RNase_HII/HIII"/>
</dbReference>
<reference evidence="15 16" key="1">
    <citation type="submission" date="2016-10" db="EMBL/GenBank/DDBJ databases">
        <authorList>
            <person name="de Groot N.N."/>
        </authorList>
    </citation>
    <scope>NUCLEOTIDE SEQUENCE [LARGE SCALE GENOMIC DNA]</scope>
    <source>
        <strain evidence="15 16">DSM 21799</strain>
    </source>
</reference>
<accession>A0A1H4TN43</accession>
<keyword evidence="11" id="KW-0464">Manganese</keyword>
<dbReference type="Pfam" id="PF01351">
    <property type="entry name" value="RNase_HII"/>
    <property type="match status" value="1"/>
</dbReference>
<keyword evidence="7 12" id="KW-0540">Nuclease</keyword>
<evidence type="ECO:0000256" key="4">
    <source>
        <dbReference type="ARBA" id="ARBA00004496"/>
    </source>
</evidence>
<evidence type="ECO:0000256" key="8">
    <source>
        <dbReference type="ARBA" id="ARBA00022723"/>
    </source>
</evidence>
<keyword evidence="6" id="KW-0963">Cytoplasm</keyword>
<comment type="cofactor">
    <cofactor evidence="12">
        <name>Mn(2+)</name>
        <dbReference type="ChEBI" id="CHEBI:29035"/>
    </cofactor>
    <cofactor evidence="12">
        <name>Mg(2+)</name>
        <dbReference type="ChEBI" id="CHEBI:18420"/>
    </cofactor>
    <text evidence="12">Manganese or magnesium. Binds 1 divalent metal ion per monomer in the absence of substrate. May bind a second metal ion after substrate binding.</text>
</comment>
<organism evidence="15 16">
    <name type="scientific">Paramicrobacterium humi</name>
    <dbReference type="NCBI Taxonomy" id="640635"/>
    <lineage>
        <taxon>Bacteria</taxon>
        <taxon>Bacillati</taxon>
        <taxon>Actinomycetota</taxon>
        <taxon>Actinomycetes</taxon>
        <taxon>Micrococcales</taxon>
        <taxon>Microbacteriaceae</taxon>
        <taxon>Paramicrobacterium</taxon>
    </lineage>
</organism>
<dbReference type="InterPro" id="IPR024567">
    <property type="entry name" value="RNase_HII/HIII_dom"/>
</dbReference>
<dbReference type="GO" id="GO:0043137">
    <property type="term" value="P:DNA replication, removal of RNA primer"/>
    <property type="evidence" value="ECO:0007669"/>
    <property type="project" value="TreeGrafter"/>
</dbReference>
<comment type="catalytic activity">
    <reaction evidence="1 12 13">
        <text>Endonucleolytic cleavage to 5'-phosphomonoester.</text>
        <dbReference type="EC" id="3.1.26.4"/>
    </reaction>
</comment>
<keyword evidence="9 12" id="KW-0255">Endonuclease</keyword>
<evidence type="ECO:0000256" key="1">
    <source>
        <dbReference type="ARBA" id="ARBA00000077"/>
    </source>
</evidence>